<dbReference type="GO" id="GO:0002161">
    <property type="term" value="F:aminoacyl-tRNA deacylase activity"/>
    <property type="evidence" value="ECO:0007669"/>
    <property type="project" value="InterPro"/>
</dbReference>
<dbReference type="PIRSF" id="PIRSF006181">
    <property type="entry name" value="EbsC_YbaK"/>
    <property type="match status" value="1"/>
</dbReference>
<dbReference type="PANTHER" id="PTHR30411">
    <property type="entry name" value="CYTOPLASMIC PROTEIN"/>
    <property type="match status" value="1"/>
</dbReference>
<dbReference type="InterPro" id="IPR036754">
    <property type="entry name" value="YbaK/aa-tRNA-synt-asso_dom_sf"/>
</dbReference>
<dbReference type="Pfam" id="PF04073">
    <property type="entry name" value="tRNA_edit"/>
    <property type="match status" value="1"/>
</dbReference>
<evidence type="ECO:0000259" key="5">
    <source>
        <dbReference type="Pfam" id="PF04073"/>
    </source>
</evidence>
<dbReference type="PROSITE" id="PS51257">
    <property type="entry name" value="PROKAR_LIPOPROTEIN"/>
    <property type="match status" value="1"/>
</dbReference>
<dbReference type="PANTHER" id="PTHR30411:SF0">
    <property type="entry name" value="CYS-TRNA(PRO)_CYS-TRNA(CYS) DEACYLASE YBAK"/>
    <property type="match status" value="1"/>
</dbReference>
<dbReference type="InterPro" id="IPR004369">
    <property type="entry name" value="Prolyl-tRNA_editing_YbaK/EbsC"/>
</dbReference>
<gene>
    <name evidence="6" type="ORF">HMPREF1650_09650</name>
</gene>
<name>A0A096A4Y2_9CORY</name>
<evidence type="ECO:0000256" key="3">
    <source>
        <dbReference type="ARBA" id="ARBA00023239"/>
    </source>
</evidence>
<dbReference type="CDD" id="cd00002">
    <property type="entry name" value="YbaK_deacylase"/>
    <property type="match status" value="1"/>
</dbReference>
<proteinExistence type="inferred from homology"/>
<dbReference type="GO" id="GO:0016829">
    <property type="term" value="F:lyase activity"/>
    <property type="evidence" value="ECO:0007669"/>
    <property type="project" value="UniProtKB-KW"/>
</dbReference>
<dbReference type="EMBL" id="JRNE01000064">
    <property type="protein sequence ID" value="KGF15939.1"/>
    <property type="molecule type" value="Genomic_DNA"/>
</dbReference>
<evidence type="ECO:0000313" key="6">
    <source>
        <dbReference type="EMBL" id="KGF15939.1"/>
    </source>
</evidence>
<evidence type="ECO:0000256" key="2">
    <source>
        <dbReference type="ARBA" id="ARBA00022917"/>
    </source>
</evidence>
<feature type="domain" description="YbaK/aminoacyl-tRNA synthetase-associated" evidence="5">
    <location>
        <begin position="49"/>
        <end position="160"/>
    </location>
</feature>
<dbReference type="RefSeq" id="WP_035122906.1">
    <property type="nucleotide sequence ID" value="NZ_JRNE01000064.1"/>
</dbReference>
<evidence type="ECO:0000256" key="4">
    <source>
        <dbReference type="PIRNR" id="PIRNR006181"/>
    </source>
</evidence>
<dbReference type="AlphaFoldDB" id="A0A096A4Y2"/>
<dbReference type="NCBIfam" id="TIGR00011">
    <property type="entry name" value="YbaK_EbsC"/>
    <property type="match status" value="1"/>
</dbReference>
<keyword evidence="2 4" id="KW-0648">Protein biosynthesis</keyword>
<dbReference type="SUPFAM" id="SSF55826">
    <property type="entry name" value="YbaK/ProRS associated domain"/>
    <property type="match status" value="1"/>
</dbReference>
<dbReference type="InterPro" id="IPR007214">
    <property type="entry name" value="YbaK/aa-tRNA-synth-assoc-dom"/>
</dbReference>
<reference evidence="6 7" key="1">
    <citation type="submission" date="2014-07" db="EMBL/GenBank/DDBJ databases">
        <authorList>
            <person name="McCorrison J."/>
            <person name="Sanka R."/>
            <person name="Torralba M."/>
            <person name="Gillis M."/>
            <person name="Haft D.H."/>
            <person name="Methe B."/>
            <person name="Sutton G."/>
            <person name="Nelson K.E."/>
        </authorList>
    </citation>
    <scope>NUCLEOTIDE SEQUENCE [LARGE SCALE GENOMIC DNA]</scope>
    <source>
        <strain evidence="6 7">DNF00450</strain>
    </source>
</reference>
<evidence type="ECO:0000256" key="1">
    <source>
        <dbReference type="ARBA" id="ARBA00009798"/>
    </source>
</evidence>
<dbReference type="eggNOG" id="COG2606">
    <property type="taxonomic scope" value="Bacteria"/>
</dbReference>
<organism evidence="6 7">
    <name type="scientific">Corynebacterium freneyi DNF00450</name>
    <dbReference type="NCBI Taxonomy" id="1287475"/>
    <lineage>
        <taxon>Bacteria</taxon>
        <taxon>Bacillati</taxon>
        <taxon>Actinomycetota</taxon>
        <taxon>Actinomycetes</taxon>
        <taxon>Mycobacteriales</taxon>
        <taxon>Corynebacteriaceae</taxon>
        <taxon>Corynebacterium</taxon>
    </lineage>
</organism>
<protein>
    <recommendedName>
        <fullName evidence="4">Cys-tRNA(Pro)/Cys-tRNA(Cys) deacylase</fullName>
        <ecNumber evidence="4">4.2.-.-</ecNumber>
    </recommendedName>
</protein>
<sequence>MGKKSKGTEPAASTPAVAACIAAGITHSVRQFPHSDDHFGEEAAHWLGEHEGVAPERIFKTLVIDLHGKRTGLAVAVVPVTGRLNLKAAAKAFGASKAELADPAAAQRSSGYVVGGISPLCQKRPLPTVVDSGARDHSTIFVSGGRRGLDIELAPGDLATLTGATFADIAG</sequence>
<comment type="caution">
    <text evidence="6">The sequence shown here is derived from an EMBL/GenBank/DDBJ whole genome shotgun (WGS) entry which is preliminary data.</text>
</comment>
<accession>A0A096A4Y2</accession>
<dbReference type="Proteomes" id="UP000029548">
    <property type="component" value="Unassembled WGS sequence"/>
</dbReference>
<dbReference type="EC" id="4.2.-.-" evidence="4"/>
<keyword evidence="3 4" id="KW-0456">Lyase</keyword>
<dbReference type="GO" id="GO:0006412">
    <property type="term" value="P:translation"/>
    <property type="evidence" value="ECO:0007669"/>
    <property type="project" value="UniProtKB-KW"/>
</dbReference>
<evidence type="ECO:0000313" key="7">
    <source>
        <dbReference type="Proteomes" id="UP000029548"/>
    </source>
</evidence>
<dbReference type="Gene3D" id="3.90.960.10">
    <property type="entry name" value="YbaK/aminoacyl-tRNA synthetase-associated domain"/>
    <property type="match status" value="1"/>
</dbReference>
<comment type="similarity">
    <text evidence="1 4">Belongs to the prolyl-tRNA editing family. YbaK/EbsC subfamily.</text>
</comment>